<feature type="compositionally biased region" description="Acidic residues" evidence="1">
    <location>
        <begin position="132"/>
        <end position="141"/>
    </location>
</feature>
<dbReference type="Gene3D" id="2.20.28.160">
    <property type="match status" value="1"/>
</dbReference>
<keyword evidence="5" id="KW-1185">Reference proteome</keyword>
<evidence type="ECO:0000256" key="2">
    <source>
        <dbReference type="SAM" id="Phobius"/>
    </source>
</evidence>
<sequence length="409" mass="45211">MLWKRPCNLGFLGVMRLTCPNCDAQYEVPDDVIPQEGRDVQCSNCGMTWFQQALQTEAPLPVPETVSDDVDDDLEEDIEFAEQEDTTQDASHEGSPEASPEQVAEALRATIRRARATQIQEEAEAHTPDGDAPVEETDPVDADAPRDDFEAELDAALDGVTTDDGAALEASAPEQTEPVQTEPEVAPHEDLPEPEDTQPTQDDAVYYEPTEDAEPEDTPEPVAQRRRTIDPTVATILQEEAALEVERRAEETLESQPDLGLDETQDDAAKRAQQAKERMARMRGVSPEEMDQPPEPIPANSRRDLLPDIEEINSTLRATEDRKPEEQPDGRPTLNQRRAGGRRIGFALALLLVAFGALVYSDPALISDNFAGLEKWVAAYVNFIDTMRIRLDSQVTKLMLWLDSLSAGA</sequence>
<protein>
    <submittedName>
        <fullName evidence="4">MJ0042 family finger-like domain-containing protein</fullName>
    </submittedName>
</protein>
<reference evidence="5" key="1">
    <citation type="submission" date="2016-11" db="EMBL/GenBank/DDBJ databases">
        <authorList>
            <person name="Varghese N."/>
            <person name="Submissions S."/>
        </authorList>
    </citation>
    <scope>NUCLEOTIDE SEQUENCE [LARGE SCALE GENOMIC DNA]</scope>
    <source>
        <strain evidence="5">DSM 28223</strain>
    </source>
</reference>
<dbReference type="RefSeq" id="WP_084604919.1">
    <property type="nucleotide sequence ID" value="NZ_FQWM01000004.1"/>
</dbReference>
<keyword evidence="2" id="KW-1133">Transmembrane helix</keyword>
<proteinExistence type="predicted"/>
<keyword evidence="2" id="KW-0812">Transmembrane</keyword>
<organism evidence="4 5">
    <name type="scientific">Cognatishimia maritima</name>
    <dbReference type="NCBI Taxonomy" id="870908"/>
    <lineage>
        <taxon>Bacteria</taxon>
        <taxon>Pseudomonadati</taxon>
        <taxon>Pseudomonadota</taxon>
        <taxon>Alphaproteobacteria</taxon>
        <taxon>Rhodobacterales</taxon>
        <taxon>Paracoccaceae</taxon>
        <taxon>Cognatishimia</taxon>
    </lineage>
</organism>
<gene>
    <name evidence="4" type="ORF">SAMN04488044_2298</name>
</gene>
<keyword evidence="2" id="KW-0472">Membrane</keyword>
<dbReference type="STRING" id="870908.SAMN04488044_2298"/>
<dbReference type="Proteomes" id="UP000184211">
    <property type="component" value="Unassembled WGS sequence"/>
</dbReference>
<dbReference type="Pfam" id="PF13717">
    <property type="entry name" value="Zn_ribbon_4"/>
    <property type="match status" value="1"/>
</dbReference>
<feature type="compositionally biased region" description="Basic and acidic residues" evidence="1">
    <location>
        <begin position="318"/>
        <end position="329"/>
    </location>
</feature>
<dbReference type="NCBIfam" id="TIGR02098">
    <property type="entry name" value="MJ0042_CXXC"/>
    <property type="match status" value="1"/>
</dbReference>
<dbReference type="AlphaFoldDB" id="A0A1M5RUB2"/>
<dbReference type="EMBL" id="FQWM01000004">
    <property type="protein sequence ID" value="SHH29749.1"/>
    <property type="molecule type" value="Genomic_DNA"/>
</dbReference>
<feature type="compositionally biased region" description="Acidic residues" evidence="1">
    <location>
        <begin position="209"/>
        <end position="219"/>
    </location>
</feature>
<feature type="compositionally biased region" description="Low complexity" evidence="1">
    <location>
        <begin position="173"/>
        <end position="184"/>
    </location>
</feature>
<evidence type="ECO:0000259" key="3">
    <source>
        <dbReference type="Pfam" id="PF13717"/>
    </source>
</evidence>
<evidence type="ECO:0000313" key="4">
    <source>
        <dbReference type="EMBL" id="SHH29749.1"/>
    </source>
</evidence>
<evidence type="ECO:0000256" key="1">
    <source>
        <dbReference type="SAM" id="MobiDB-lite"/>
    </source>
</evidence>
<dbReference type="InterPro" id="IPR011723">
    <property type="entry name" value="Znf/thioredoxin_put"/>
</dbReference>
<feature type="region of interest" description="Disordered" evidence="1">
    <location>
        <begin position="81"/>
        <end position="103"/>
    </location>
</feature>
<evidence type="ECO:0000313" key="5">
    <source>
        <dbReference type="Proteomes" id="UP000184211"/>
    </source>
</evidence>
<feature type="region of interest" description="Disordered" evidence="1">
    <location>
        <begin position="120"/>
        <end position="338"/>
    </location>
</feature>
<accession>A0A1M5RUB2</accession>
<feature type="transmembrane region" description="Helical" evidence="2">
    <location>
        <begin position="344"/>
        <end position="361"/>
    </location>
</feature>
<feature type="domain" description="Zinc finger/thioredoxin putative" evidence="3">
    <location>
        <begin position="15"/>
        <end position="50"/>
    </location>
</feature>
<name>A0A1M5RUB2_9RHOB</name>
<dbReference type="OrthoDB" id="7159357at2"/>
<feature type="compositionally biased region" description="Basic and acidic residues" evidence="1">
    <location>
        <begin position="267"/>
        <end position="280"/>
    </location>
</feature>